<protein>
    <recommendedName>
        <fullName evidence="11">Peptidase inhibitor I9</fullName>
    </recommendedName>
</protein>
<evidence type="ECO:0000256" key="3">
    <source>
        <dbReference type="ARBA" id="ARBA00022801"/>
    </source>
</evidence>
<evidence type="ECO:0000259" key="8">
    <source>
        <dbReference type="Pfam" id="PF05922"/>
    </source>
</evidence>
<dbReference type="PROSITE" id="PS51892">
    <property type="entry name" value="SUBTILASE"/>
    <property type="match status" value="1"/>
</dbReference>
<evidence type="ECO:0000256" key="6">
    <source>
        <dbReference type="SAM" id="SignalP"/>
    </source>
</evidence>
<comment type="caution">
    <text evidence="5">Lacks conserved residue(s) required for the propagation of feature annotation.</text>
</comment>
<evidence type="ECO:0000256" key="1">
    <source>
        <dbReference type="ARBA" id="ARBA00011073"/>
    </source>
</evidence>
<dbReference type="Gene3D" id="3.30.70.80">
    <property type="entry name" value="Peptidase S8 propeptide/proteinase inhibitor I9"/>
    <property type="match status" value="1"/>
</dbReference>
<dbReference type="PRINTS" id="PR00723">
    <property type="entry name" value="SUBTILISIN"/>
</dbReference>
<comment type="similarity">
    <text evidence="1 5">Belongs to the peptidase S8 family.</text>
</comment>
<dbReference type="InterPro" id="IPR015500">
    <property type="entry name" value="Peptidase_S8_subtilisin-rel"/>
</dbReference>
<dbReference type="FunFam" id="3.40.50.200:FF:000016">
    <property type="entry name" value="Proprotein convertase subtilisin/kexin type 9"/>
    <property type="match status" value="1"/>
</dbReference>
<dbReference type="InterPro" id="IPR010259">
    <property type="entry name" value="S8pro/Inhibitor_I9"/>
</dbReference>
<dbReference type="CDD" id="cd04077">
    <property type="entry name" value="Peptidases_S8_PCSK9_ProteinaseK_like"/>
    <property type="match status" value="1"/>
</dbReference>
<dbReference type="InterPro" id="IPR050131">
    <property type="entry name" value="Peptidase_S8_subtilisin-like"/>
</dbReference>
<dbReference type="Gene3D" id="3.40.50.200">
    <property type="entry name" value="Peptidase S8/S53 domain"/>
    <property type="match status" value="1"/>
</dbReference>
<dbReference type="InterPro" id="IPR034193">
    <property type="entry name" value="PCSK9_ProteinaseK-like"/>
</dbReference>
<organism evidence="9 10">
    <name type="scientific">Saccharothrix violaceirubra</name>
    <dbReference type="NCBI Taxonomy" id="413306"/>
    <lineage>
        <taxon>Bacteria</taxon>
        <taxon>Bacillati</taxon>
        <taxon>Actinomycetota</taxon>
        <taxon>Actinomycetes</taxon>
        <taxon>Pseudonocardiales</taxon>
        <taxon>Pseudonocardiaceae</taxon>
        <taxon>Saccharothrix</taxon>
    </lineage>
</organism>
<evidence type="ECO:0000256" key="5">
    <source>
        <dbReference type="PROSITE-ProRule" id="PRU01240"/>
    </source>
</evidence>
<feature type="signal peptide" evidence="6">
    <location>
        <begin position="1"/>
        <end position="25"/>
    </location>
</feature>
<dbReference type="AlphaFoldDB" id="A0A7W7T1Z5"/>
<dbReference type="InterPro" id="IPR037045">
    <property type="entry name" value="S8pro/Inhibitor_I9_sf"/>
</dbReference>
<keyword evidence="2" id="KW-0645">Protease</keyword>
<keyword evidence="3" id="KW-0378">Hydrolase</keyword>
<evidence type="ECO:0000313" key="10">
    <source>
        <dbReference type="Proteomes" id="UP000542674"/>
    </source>
</evidence>
<accession>A0A7W7T1Z5</accession>
<evidence type="ECO:0000256" key="2">
    <source>
        <dbReference type="ARBA" id="ARBA00022670"/>
    </source>
</evidence>
<reference evidence="9 10" key="1">
    <citation type="submission" date="2020-08" db="EMBL/GenBank/DDBJ databases">
        <title>Sequencing the genomes of 1000 actinobacteria strains.</title>
        <authorList>
            <person name="Klenk H.-P."/>
        </authorList>
    </citation>
    <scope>NUCLEOTIDE SEQUENCE [LARGE SCALE GENOMIC DNA]</scope>
    <source>
        <strain evidence="9 10">DSM 45084</strain>
    </source>
</reference>
<dbReference type="PANTHER" id="PTHR43806">
    <property type="entry name" value="PEPTIDASE S8"/>
    <property type="match status" value="1"/>
</dbReference>
<dbReference type="PANTHER" id="PTHR43806:SF11">
    <property type="entry name" value="CEREVISIN-RELATED"/>
    <property type="match status" value="1"/>
</dbReference>
<dbReference type="GO" id="GO:0004252">
    <property type="term" value="F:serine-type endopeptidase activity"/>
    <property type="evidence" value="ECO:0007669"/>
    <property type="project" value="InterPro"/>
</dbReference>
<comment type="caution">
    <text evidence="9">The sequence shown here is derived from an EMBL/GenBank/DDBJ whole genome shotgun (WGS) entry which is preliminary data.</text>
</comment>
<dbReference type="Pfam" id="PF05922">
    <property type="entry name" value="Inhibitor_I9"/>
    <property type="match status" value="1"/>
</dbReference>
<dbReference type="GO" id="GO:0005615">
    <property type="term" value="C:extracellular space"/>
    <property type="evidence" value="ECO:0007669"/>
    <property type="project" value="TreeGrafter"/>
</dbReference>
<dbReference type="Pfam" id="PF00082">
    <property type="entry name" value="Peptidase_S8"/>
    <property type="match status" value="1"/>
</dbReference>
<evidence type="ECO:0000256" key="4">
    <source>
        <dbReference type="ARBA" id="ARBA00022825"/>
    </source>
</evidence>
<keyword evidence="10" id="KW-1185">Reference proteome</keyword>
<dbReference type="GO" id="GO:0006508">
    <property type="term" value="P:proteolysis"/>
    <property type="evidence" value="ECO:0007669"/>
    <property type="project" value="UniProtKB-KW"/>
</dbReference>
<dbReference type="EMBL" id="JACHJS010000001">
    <property type="protein sequence ID" value="MBB4965107.1"/>
    <property type="molecule type" value="Genomic_DNA"/>
</dbReference>
<gene>
    <name evidence="9" type="ORF">F4559_002466</name>
</gene>
<name>A0A7W7T1Z5_9PSEU</name>
<dbReference type="RefSeq" id="WP_184668505.1">
    <property type="nucleotide sequence ID" value="NZ_BAABAI010000013.1"/>
</dbReference>
<dbReference type="InterPro" id="IPR036852">
    <property type="entry name" value="Peptidase_S8/S53_dom_sf"/>
</dbReference>
<sequence>MRYRIAAVTAALAATVVAVPGSAQAAGTVLGVGHPAAIAGSYIVVLKQKRDLTAADSLLGRDAKVTYTYGRALSGFAVRTDLSGARRLARDPRVAYVVQDHQVDLGGRDAEAAPAPAVTAQGLGVQTDPPNWGLDRIDQRSRPLDKKYFHANTASSVRAYVLGTGIRYTHQEFDGAAVPGTDLVGGVTPPGDDCHGLGTHVAGVIGGRTTGVAKDVTLVSVRVANCQGSASYSQVIGGIDWLTEDALASGKKAVAVAVIGGPTNKAFNDAVTASIAAGVHYSVIAGASNTNACNSSPGGVADATTVGAVDINDVKTSFSNYGPCIDVWAPGANITSAWNTSDTAYSTISGSSAAAHAAGVAALWRHRFPGDSAVEVAAALKANATPGVVTGTNTGPADLLLHSGSIPV</sequence>
<proteinExistence type="inferred from homology"/>
<dbReference type="SUPFAM" id="SSF52743">
    <property type="entry name" value="Subtilisin-like"/>
    <property type="match status" value="1"/>
</dbReference>
<dbReference type="SUPFAM" id="SSF54897">
    <property type="entry name" value="Protease propeptides/inhibitors"/>
    <property type="match status" value="1"/>
</dbReference>
<feature type="domain" description="Inhibitor I9" evidence="8">
    <location>
        <begin position="61"/>
        <end position="105"/>
    </location>
</feature>
<dbReference type="Proteomes" id="UP000542674">
    <property type="component" value="Unassembled WGS sequence"/>
</dbReference>
<dbReference type="InterPro" id="IPR000209">
    <property type="entry name" value="Peptidase_S8/S53_dom"/>
</dbReference>
<evidence type="ECO:0000259" key="7">
    <source>
        <dbReference type="Pfam" id="PF00082"/>
    </source>
</evidence>
<feature type="domain" description="Peptidase S8/S53" evidence="7">
    <location>
        <begin position="162"/>
        <end position="390"/>
    </location>
</feature>
<evidence type="ECO:0000313" key="9">
    <source>
        <dbReference type="EMBL" id="MBB4965107.1"/>
    </source>
</evidence>
<feature type="chain" id="PRO_5030775344" description="Peptidase inhibitor I9" evidence="6">
    <location>
        <begin position="26"/>
        <end position="408"/>
    </location>
</feature>
<keyword evidence="4" id="KW-0720">Serine protease</keyword>
<evidence type="ECO:0008006" key="11">
    <source>
        <dbReference type="Google" id="ProtNLM"/>
    </source>
</evidence>
<keyword evidence="6" id="KW-0732">Signal</keyword>